<feature type="region of interest" description="Disordered" evidence="5">
    <location>
        <begin position="795"/>
        <end position="818"/>
    </location>
</feature>
<dbReference type="CDD" id="cd10529">
    <property type="entry name" value="SET_SETD5-like"/>
    <property type="match status" value="1"/>
</dbReference>
<feature type="compositionally biased region" description="Polar residues" evidence="5">
    <location>
        <begin position="30"/>
        <end position="56"/>
    </location>
</feature>
<dbReference type="InterPro" id="IPR011011">
    <property type="entry name" value="Znf_FYVE_PHD"/>
</dbReference>
<dbReference type="InterPro" id="IPR013083">
    <property type="entry name" value="Znf_RING/FYVE/PHD"/>
</dbReference>
<feature type="region of interest" description="Disordered" evidence="5">
    <location>
        <begin position="1758"/>
        <end position="1781"/>
    </location>
</feature>
<evidence type="ECO:0000256" key="5">
    <source>
        <dbReference type="SAM" id="MobiDB-lite"/>
    </source>
</evidence>
<dbReference type="InterPro" id="IPR046341">
    <property type="entry name" value="SET_dom_sf"/>
</dbReference>
<dbReference type="CDD" id="cd15550">
    <property type="entry name" value="PHD_MLL5"/>
    <property type="match status" value="1"/>
</dbReference>
<dbReference type="Gene3D" id="2.170.270.10">
    <property type="entry name" value="SET domain"/>
    <property type="match status" value="1"/>
</dbReference>
<feature type="compositionally biased region" description="Basic and acidic residues" evidence="5">
    <location>
        <begin position="1"/>
        <end position="29"/>
    </location>
</feature>
<dbReference type="SUPFAM" id="SSF57903">
    <property type="entry name" value="FYVE/PHD zinc finger"/>
    <property type="match status" value="1"/>
</dbReference>
<accession>A0A1I7W0I0</accession>
<feature type="region of interest" description="Disordered" evidence="5">
    <location>
        <begin position="1395"/>
        <end position="1433"/>
    </location>
</feature>
<dbReference type="Gene3D" id="3.30.40.10">
    <property type="entry name" value="Zinc/RING finger domain, C3HC4 (zinc finger)"/>
    <property type="match status" value="1"/>
</dbReference>
<feature type="compositionally biased region" description="Polar residues" evidence="5">
    <location>
        <begin position="1758"/>
        <end position="1769"/>
    </location>
</feature>
<evidence type="ECO:0000256" key="2">
    <source>
        <dbReference type="ARBA" id="ARBA00022771"/>
    </source>
</evidence>
<organism evidence="8 9">
    <name type="scientific">Loa loa</name>
    <name type="common">Eye worm</name>
    <name type="synonym">Filaria loa</name>
    <dbReference type="NCBI Taxonomy" id="7209"/>
    <lineage>
        <taxon>Eukaryota</taxon>
        <taxon>Metazoa</taxon>
        <taxon>Ecdysozoa</taxon>
        <taxon>Nematoda</taxon>
        <taxon>Chromadorea</taxon>
        <taxon>Rhabditida</taxon>
        <taxon>Spirurina</taxon>
        <taxon>Spiruromorpha</taxon>
        <taxon>Filarioidea</taxon>
        <taxon>Onchocercidae</taxon>
        <taxon>Loa</taxon>
    </lineage>
</organism>
<dbReference type="InterPro" id="IPR019786">
    <property type="entry name" value="Zinc_finger_PHD-type_CS"/>
</dbReference>
<protein>
    <submittedName>
        <fullName evidence="9">SET domain-containing protein</fullName>
    </submittedName>
</protein>
<feature type="compositionally biased region" description="Basic and acidic residues" evidence="5">
    <location>
        <begin position="692"/>
        <end position="702"/>
    </location>
</feature>
<dbReference type="PANTHER" id="PTHR46462:SF3">
    <property type="entry name" value="UPSET, ISOFORM A"/>
    <property type="match status" value="1"/>
</dbReference>
<evidence type="ECO:0000259" key="6">
    <source>
        <dbReference type="SMART" id="SM00249"/>
    </source>
</evidence>
<sequence length="1893" mass="210383">MSDTSKGKEAHVEEHRYTEKEWKTDKDSSGYKQTTTQDSGMSQQALQTSAGSTSKNETGDGDGPLLKKVIIDDEGDSKESDNSTEDTVVGLTYQDHNYGRRSGNAQKNDGENGEKFPIIGGLASYIGDEISKVPAGYHSRDTNSGHFLRSHNYGMHYRKISEMDPRTSCRIYSGALGGCRTNQMRRQGFANKRDEWLPVSSSGQIFSRQTPITATQNYRTPRRGSGGTHISANNQSDVLFRSRHFIGSGGAFGAPVPSNKRVLRPAHPLTPAVPTFRQSVRQVIPTSKSISATMPAYATAFNVTGTDSETHAADMSVGLAPFLVPSRRPRPVVRNRVRASREPGKGAELLLQKTVANDPSNEYHILVTIVKIDNTVHTEKQSEIITTSRQHLSKNVTGNSEVVKQQYIMAEPLEPCHVPRIQHAAQQRAVPNDSMSMIVDEQLSPKSLQNSSTVVHCKEEQETSPQSLSADSREPIYVNNDDRIRDPQQIAQTCIAFPHRSQQDITKYVDDHYRKLQKESFVANSRQLLTRQLDELQMRQPRIRHSETVAFDSSKKMKEGRVAQQSVTQSVTSVPGIGLHRQEPMSSEHVGLNQNRVFDSQQQKVMHSTSLATEIPMLPSKDRTASDNIPAASDVTLEKTDYKVSLVEDISSGEEPHVFNETCNEALEQRVSVATRSSISGAEEETSVNGNVDEKGTEDEGVRTTKIVTGLDSPSNSNSEDDWEEEYTTRCYCGLNHNDEFMIQCDVCNVWQHGKCMDIDRRRVPDTYQCEECNPRLLKLSKTQARAMQLKVLARQRKEKEKKRRQRAKGHFKKIREKSDSYDETKKKQIRGNSSKDYIECFKYEYTRSVMAFSRKHEDTGDPAVLEVLRNSDGVSVMYVTQMSMGLVSTRLYHVNEPVMYICGRVSLPCECRGREEPGSVVPFVTLYSDLVVEENREPTPICIDARRFGSKARFARTSCRPNIKVQHFFLKGKLHIIGIATGNIDRGEEITLPFDADYFMSKTKLVCACSADDEDDSNVDCLVRNFNRSLEQKQNLVSATASDTVSHSILNVGTTSKDHARKQYIDLEVEKVQANMKSKNISSGSRYSATTFSSKMTVSDYSGEVNTARTVETTMAVTPTAEDENATNKDVLPGSAVEMQSRTRATVSGSSRKARSKLPKISPSTASYRKKGGIKLRYRGAANYRTVETGQEACTNECENSVIPPKAKTEIINIVKDPVDVDSSLKKACLFSSETNVQAEEQHEEKQLVASNKECESVEENKFITEKLRTHTEAEIRTENVQKLDTIGAGSVVTKNVGRPKKKRRTPSNVRVVDAVDGAGKSEGNEHLATLDSSAKKMHSKNGMLEEVESVNYMLPEERNKAMASFFILSREERKVLLELALFERMQQREAKRQQHVACTRGTGSARSRLSQNGAKKAKNAKGRRRVSSSECPSKIALKRSRTMSEGAKWRVKSEAEQGLNSDLIKKAVSFSPYAQSLAIESKAESKMKGNRGAFQTTDMTAEVEPRELKVFTDNTALSCKSSVLCAKRKIQNTAGSIQNNDTTVCPTDEEHIKDEIEPLSKRKRESNRMNDKSNLDMSEKASCSSNFGITEEIRAFFRKMVEIEAACEPSDFLLDFQTLDGVELPSTSLHAECSKNQVKVAEAPKKKMSLDEYKKRKSSKTNMDSEKTPAIVIEKKAEEGEHKQIPLSRSFIPLMGASGSVGKRASLRLGALPDPVQLRATPTLSIDDLKRRIYRRTTPSTAVTSNTDGISPSFMVQKNASHTSPGQCSEEGPTSFAFSSSSCRRELPLNMTFNKDKRLPLEERLRLVLGCGEGYADRYSSSVSPSVAPPPPPPPPPLPIKSSEIPKLTCDLSGDVHADIPLPPPPPTTTPSCSQSDQCSYEAHSLGPRRD</sequence>
<name>A0A1I7W0I0_LOALO</name>
<feature type="compositionally biased region" description="Pro residues" evidence="5">
    <location>
        <begin position="1829"/>
        <end position="1841"/>
    </location>
</feature>
<evidence type="ECO:0000256" key="3">
    <source>
        <dbReference type="ARBA" id="ARBA00022833"/>
    </source>
</evidence>
<feature type="compositionally biased region" description="Basic residues" evidence="5">
    <location>
        <begin position="795"/>
        <end position="816"/>
    </location>
</feature>
<keyword evidence="8" id="KW-1185">Reference proteome</keyword>
<keyword evidence="4" id="KW-0156">Chromatin regulator</keyword>
<dbReference type="PANTHER" id="PTHR46462">
    <property type="entry name" value="UPSET, ISOFORM A"/>
    <property type="match status" value="1"/>
</dbReference>
<dbReference type="GO" id="GO:0008270">
    <property type="term" value="F:zinc ion binding"/>
    <property type="evidence" value="ECO:0007669"/>
    <property type="project" value="UniProtKB-KW"/>
</dbReference>
<dbReference type="eggNOG" id="KOG1844">
    <property type="taxonomic scope" value="Eukaryota"/>
</dbReference>
<feature type="region of interest" description="Disordered" evidence="5">
    <location>
        <begin position="676"/>
        <end position="702"/>
    </location>
</feature>
<feature type="region of interest" description="Disordered" evidence="5">
    <location>
        <begin position="1141"/>
        <end position="1167"/>
    </location>
</feature>
<dbReference type="GO" id="GO:0006325">
    <property type="term" value="P:chromatin organization"/>
    <property type="evidence" value="ECO:0007669"/>
    <property type="project" value="UniProtKB-KW"/>
</dbReference>
<evidence type="ECO:0000256" key="4">
    <source>
        <dbReference type="ARBA" id="ARBA00022853"/>
    </source>
</evidence>
<feature type="compositionally biased region" description="Polar residues" evidence="5">
    <location>
        <begin position="1403"/>
        <end position="1413"/>
    </location>
</feature>
<dbReference type="Pfam" id="PF20826">
    <property type="entry name" value="PHD_5"/>
    <property type="match status" value="1"/>
</dbReference>
<dbReference type="SUPFAM" id="SSF82199">
    <property type="entry name" value="SET domain"/>
    <property type="match status" value="1"/>
</dbReference>
<dbReference type="GO" id="GO:0006355">
    <property type="term" value="P:regulation of DNA-templated transcription"/>
    <property type="evidence" value="ECO:0007669"/>
    <property type="project" value="TreeGrafter"/>
</dbReference>
<evidence type="ECO:0000256" key="1">
    <source>
        <dbReference type="ARBA" id="ARBA00022723"/>
    </source>
</evidence>
<feature type="domain" description="Zinc finger PHD-type" evidence="6">
    <location>
        <begin position="730"/>
        <end position="774"/>
    </location>
</feature>
<evidence type="ECO:0000313" key="8">
    <source>
        <dbReference type="Proteomes" id="UP000095285"/>
    </source>
</evidence>
<reference evidence="9" key="2">
    <citation type="submission" date="2016-11" db="UniProtKB">
        <authorList>
            <consortium name="WormBaseParasite"/>
        </authorList>
    </citation>
    <scope>IDENTIFICATION</scope>
</reference>
<dbReference type="Pfam" id="PF00856">
    <property type="entry name" value="SET"/>
    <property type="match status" value="1"/>
</dbReference>
<feature type="region of interest" description="Disordered" evidence="5">
    <location>
        <begin position="1821"/>
        <end position="1893"/>
    </location>
</feature>
<keyword evidence="3" id="KW-0862">Zinc</keyword>
<dbReference type="InterPro" id="IPR001965">
    <property type="entry name" value="Znf_PHD"/>
</dbReference>
<dbReference type="GO" id="GO:0034967">
    <property type="term" value="C:Set3 complex"/>
    <property type="evidence" value="ECO:0007669"/>
    <property type="project" value="TreeGrafter"/>
</dbReference>
<feature type="domain" description="SET" evidence="7">
    <location>
        <begin position="873"/>
        <end position="1002"/>
    </location>
</feature>
<keyword evidence="1" id="KW-0479">Metal-binding</keyword>
<dbReference type="GO" id="GO:0070210">
    <property type="term" value="C:Rpd3L-Expanded complex"/>
    <property type="evidence" value="ECO:0007669"/>
    <property type="project" value="TreeGrafter"/>
</dbReference>
<feature type="compositionally biased region" description="Polar residues" evidence="5">
    <location>
        <begin position="1141"/>
        <end position="1152"/>
    </location>
</feature>
<dbReference type="STRING" id="7209.A0A1I7W0I0"/>
<feature type="compositionally biased region" description="Basic residues" evidence="5">
    <location>
        <begin position="1417"/>
        <end position="1428"/>
    </location>
</feature>
<dbReference type="WBParaSite" id="EN70_830">
    <property type="protein sequence ID" value="EN70_830"/>
    <property type="gene ID" value="EN70_830"/>
</dbReference>
<dbReference type="SMART" id="SM00317">
    <property type="entry name" value="SET"/>
    <property type="match status" value="1"/>
</dbReference>
<evidence type="ECO:0000313" key="9">
    <source>
        <dbReference type="WBParaSite" id="EN70_830"/>
    </source>
</evidence>
<dbReference type="PROSITE" id="PS01359">
    <property type="entry name" value="ZF_PHD_1"/>
    <property type="match status" value="1"/>
</dbReference>
<dbReference type="SMART" id="SM00249">
    <property type="entry name" value="PHD"/>
    <property type="match status" value="1"/>
</dbReference>
<dbReference type="InterPro" id="IPR001214">
    <property type="entry name" value="SET_dom"/>
</dbReference>
<proteinExistence type="predicted"/>
<reference evidence="8" key="1">
    <citation type="submission" date="2012-04" db="EMBL/GenBank/DDBJ databases">
        <title>The Genome Sequence of Loa loa.</title>
        <authorList>
            <consortium name="The Broad Institute Genome Sequencing Platform"/>
            <consortium name="Broad Institute Genome Sequencing Center for Infectious Disease"/>
            <person name="Nutman T.B."/>
            <person name="Fink D.L."/>
            <person name="Russ C."/>
            <person name="Young S."/>
            <person name="Zeng Q."/>
            <person name="Gargeya S."/>
            <person name="Alvarado L."/>
            <person name="Berlin A."/>
            <person name="Chapman S.B."/>
            <person name="Chen Z."/>
            <person name="Freedman E."/>
            <person name="Gellesch M."/>
            <person name="Goldberg J."/>
            <person name="Griggs A."/>
            <person name="Gujja S."/>
            <person name="Heilman E.R."/>
            <person name="Heiman D."/>
            <person name="Howarth C."/>
            <person name="Mehta T."/>
            <person name="Neiman D."/>
            <person name="Pearson M."/>
            <person name="Roberts A."/>
            <person name="Saif S."/>
            <person name="Shea T."/>
            <person name="Shenoy N."/>
            <person name="Sisk P."/>
            <person name="Stolte C."/>
            <person name="Sykes S."/>
            <person name="White J."/>
            <person name="Yandava C."/>
            <person name="Haas B."/>
            <person name="Henn M.R."/>
            <person name="Nusbaum C."/>
            <person name="Birren B."/>
        </authorList>
    </citation>
    <scope>NUCLEOTIDE SEQUENCE [LARGE SCALE GENOMIC DNA]</scope>
</reference>
<feature type="region of interest" description="Disordered" evidence="5">
    <location>
        <begin position="1"/>
        <end position="67"/>
    </location>
</feature>
<keyword evidence="2" id="KW-0863">Zinc-finger</keyword>
<dbReference type="Proteomes" id="UP000095285">
    <property type="component" value="Unassembled WGS sequence"/>
</dbReference>
<evidence type="ECO:0000259" key="7">
    <source>
        <dbReference type="SMART" id="SM00317"/>
    </source>
</evidence>